<dbReference type="SUPFAM" id="SSF51445">
    <property type="entry name" value="(Trans)glycosidases"/>
    <property type="match status" value="1"/>
</dbReference>
<keyword evidence="2" id="KW-0378">Hydrolase</keyword>
<name>A0A1H1IBM8_9BURK</name>
<sequence>MQKKLWPALAFAAFACAAAHADVTNFLPDFAPTSAVMNAFDSAVAHRRADSLVAKMTIDEKLQFIHSQYAMANVPGGGGGYIQGVPRLGIPDLNMVDSSTGSGSTSQPSTTFPATIGVAASWDRTLSSNYGKQVAIELRAQGFGMGLGGGVNLAREPRGGRLFEFLGEDPLLAGEMLAERTDGTQSQKVIATIKHYVGNEQEHGRSGGNSQIDERTLREIYLLPFEIAAKRAQPGSVMCSYNRVNSVYACEDSHILNDVLKNDWHFEGQVQSDWGATHSTAAAINAGLDEEEDVGSTVYLTPDLVKQAIANGSVSTARLDDMVRRKLYVMIRTGVMDDPAKAGGTINFAAANQFAQSVAEQSMVLLKNDNNQLPLSAGSLSHIAVIGGHADAAVLTGGGSGNTRDPVTGNFAGCGGLTFGTSSGCSWWTNPWMKLATPIVSAIHALAPSAQVSFAGNSDQQSPFAAYTQAQIDQAVALARQSDVAIVVVAQPAGEDFGDLQSLSLANPSNQDALVEAVAAVNPRTIVVVESGNPVLMPWKDNVSAIVEAWYPGEGGGKAIANLLFGKVNPSGKLPVTFPVRDQDTPTWGQNGTYENDPVYAEKLDMGYRWYDANNITPMFEFGYGLSYTHFSYSGLSVAHLPGGFLDVSFNVRNDGRVAGAEVPQVYLGVPYSGEPPRRLVGWDKVGMNPGESRRVHIAVTPRMQSVWDTSRNNWRYVSGSAVYVGASSRDIRLQAH</sequence>
<dbReference type="SUPFAM" id="SSF52279">
    <property type="entry name" value="Beta-D-glucan exohydrolase, C-terminal domain"/>
    <property type="match status" value="1"/>
</dbReference>
<dbReference type="InterPro" id="IPR036962">
    <property type="entry name" value="Glyco_hydro_3_N_sf"/>
</dbReference>
<dbReference type="GO" id="GO:0005975">
    <property type="term" value="P:carbohydrate metabolic process"/>
    <property type="evidence" value="ECO:0007669"/>
    <property type="project" value="InterPro"/>
</dbReference>
<organism evidence="5 6">
    <name type="scientific">Paraburkholderia fungorum</name>
    <dbReference type="NCBI Taxonomy" id="134537"/>
    <lineage>
        <taxon>Bacteria</taxon>
        <taxon>Pseudomonadati</taxon>
        <taxon>Pseudomonadota</taxon>
        <taxon>Betaproteobacteria</taxon>
        <taxon>Burkholderiales</taxon>
        <taxon>Burkholderiaceae</taxon>
        <taxon>Paraburkholderia</taxon>
    </lineage>
</organism>
<dbReference type="PRINTS" id="PR00133">
    <property type="entry name" value="GLHYDRLASE3"/>
</dbReference>
<dbReference type="Pfam" id="PF00933">
    <property type="entry name" value="Glyco_hydro_3"/>
    <property type="match status" value="1"/>
</dbReference>
<dbReference type="GO" id="GO:0004553">
    <property type="term" value="F:hydrolase activity, hydrolyzing O-glycosyl compounds"/>
    <property type="evidence" value="ECO:0007669"/>
    <property type="project" value="InterPro"/>
</dbReference>
<evidence type="ECO:0000313" key="6">
    <source>
        <dbReference type="Proteomes" id="UP000183487"/>
    </source>
</evidence>
<dbReference type="InterPro" id="IPR013783">
    <property type="entry name" value="Ig-like_fold"/>
</dbReference>
<dbReference type="Gene3D" id="3.40.50.1700">
    <property type="entry name" value="Glycoside hydrolase family 3 C-terminal domain"/>
    <property type="match status" value="1"/>
</dbReference>
<evidence type="ECO:0000259" key="4">
    <source>
        <dbReference type="SMART" id="SM01217"/>
    </source>
</evidence>
<keyword evidence="3" id="KW-0732">Signal</keyword>
<keyword evidence="6" id="KW-1185">Reference proteome</keyword>
<dbReference type="PANTHER" id="PTHR42715:SF10">
    <property type="entry name" value="BETA-GLUCOSIDASE"/>
    <property type="match status" value="1"/>
</dbReference>
<dbReference type="AlphaFoldDB" id="A0A1H1IBM8"/>
<evidence type="ECO:0000256" key="3">
    <source>
        <dbReference type="SAM" id="SignalP"/>
    </source>
</evidence>
<dbReference type="InterPro" id="IPR036881">
    <property type="entry name" value="Glyco_hydro_3_C_sf"/>
</dbReference>
<dbReference type="InterPro" id="IPR017853">
    <property type="entry name" value="GH"/>
</dbReference>
<dbReference type="EMBL" id="FNKP01000002">
    <property type="protein sequence ID" value="SDR35060.1"/>
    <property type="molecule type" value="Genomic_DNA"/>
</dbReference>
<accession>A0A1H1IBM8</accession>
<comment type="similarity">
    <text evidence="1">Belongs to the glycosyl hydrolase 3 family.</text>
</comment>
<dbReference type="SMART" id="SM01217">
    <property type="entry name" value="Fn3_like"/>
    <property type="match status" value="1"/>
</dbReference>
<feature type="chain" id="PRO_5010328875" evidence="3">
    <location>
        <begin position="22"/>
        <end position="737"/>
    </location>
</feature>
<dbReference type="OrthoDB" id="9781691at2"/>
<feature type="domain" description="Fibronectin type III-like" evidence="4">
    <location>
        <begin position="662"/>
        <end position="729"/>
    </location>
</feature>
<feature type="signal peptide" evidence="3">
    <location>
        <begin position="1"/>
        <end position="21"/>
    </location>
</feature>
<evidence type="ECO:0000256" key="1">
    <source>
        <dbReference type="ARBA" id="ARBA00005336"/>
    </source>
</evidence>
<reference evidence="6" key="1">
    <citation type="submission" date="2016-10" db="EMBL/GenBank/DDBJ databases">
        <authorList>
            <person name="Varghese N."/>
        </authorList>
    </citation>
    <scope>NUCLEOTIDE SEQUENCE [LARGE SCALE GENOMIC DNA]</scope>
    <source>
        <strain evidence="6">GAS106B</strain>
    </source>
</reference>
<dbReference type="RefSeq" id="WP_074769488.1">
    <property type="nucleotide sequence ID" value="NZ_FNKP01000002.1"/>
</dbReference>
<dbReference type="PROSITE" id="PS51257">
    <property type="entry name" value="PROKAR_LIPOPROTEIN"/>
    <property type="match status" value="1"/>
</dbReference>
<dbReference type="Pfam" id="PF14310">
    <property type="entry name" value="Fn3-like"/>
    <property type="match status" value="1"/>
</dbReference>
<dbReference type="InterPro" id="IPR001764">
    <property type="entry name" value="Glyco_hydro_3_N"/>
</dbReference>
<dbReference type="Pfam" id="PF01915">
    <property type="entry name" value="Glyco_hydro_3_C"/>
    <property type="match status" value="1"/>
</dbReference>
<dbReference type="InterPro" id="IPR050288">
    <property type="entry name" value="Cellulose_deg_GH3"/>
</dbReference>
<dbReference type="Gene3D" id="2.60.40.10">
    <property type="entry name" value="Immunoglobulins"/>
    <property type="match status" value="1"/>
</dbReference>
<dbReference type="PANTHER" id="PTHR42715">
    <property type="entry name" value="BETA-GLUCOSIDASE"/>
    <property type="match status" value="1"/>
</dbReference>
<dbReference type="InterPro" id="IPR026891">
    <property type="entry name" value="Fn3-like"/>
</dbReference>
<dbReference type="Proteomes" id="UP000183487">
    <property type="component" value="Unassembled WGS sequence"/>
</dbReference>
<dbReference type="Gene3D" id="3.20.20.300">
    <property type="entry name" value="Glycoside hydrolase, family 3, N-terminal domain"/>
    <property type="match status" value="1"/>
</dbReference>
<protein>
    <submittedName>
        <fullName evidence="5">Beta-glucosidase</fullName>
    </submittedName>
</protein>
<dbReference type="InterPro" id="IPR002772">
    <property type="entry name" value="Glyco_hydro_3_C"/>
</dbReference>
<evidence type="ECO:0000313" key="5">
    <source>
        <dbReference type="EMBL" id="SDR35060.1"/>
    </source>
</evidence>
<gene>
    <name evidence="5" type="ORF">SAMN05443245_4946</name>
</gene>
<proteinExistence type="inferred from homology"/>
<evidence type="ECO:0000256" key="2">
    <source>
        <dbReference type="ARBA" id="ARBA00022801"/>
    </source>
</evidence>